<keyword evidence="3" id="KW-0904">Protein phosphatase</keyword>
<evidence type="ECO:0000313" key="5">
    <source>
        <dbReference type="EMBL" id="GAA2603121.1"/>
    </source>
</evidence>
<organism evidence="5 6">
    <name type="scientific">Streptomyces axinellae</name>
    <dbReference type="NCBI Taxonomy" id="552788"/>
    <lineage>
        <taxon>Bacteria</taxon>
        <taxon>Bacillati</taxon>
        <taxon>Actinomycetota</taxon>
        <taxon>Actinomycetes</taxon>
        <taxon>Kitasatosporales</taxon>
        <taxon>Streptomycetaceae</taxon>
        <taxon>Streptomyces</taxon>
    </lineage>
</organism>
<evidence type="ECO:0000256" key="3">
    <source>
        <dbReference type="ARBA" id="ARBA00022912"/>
    </source>
</evidence>
<dbReference type="PANTHER" id="PTHR11717">
    <property type="entry name" value="LOW MOLECULAR WEIGHT PROTEIN TYROSINE PHOSPHATASE"/>
    <property type="match status" value="1"/>
</dbReference>
<dbReference type="PRINTS" id="PR00719">
    <property type="entry name" value="LMWPTPASE"/>
</dbReference>
<dbReference type="SUPFAM" id="SSF52788">
    <property type="entry name" value="Phosphotyrosine protein phosphatases I"/>
    <property type="match status" value="1"/>
</dbReference>
<dbReference type="Gene3D" id="3.40.50.2300">
    <property type="match status" value="1"/>
</dbReference>
<dbReference type="InterPro" id="IPR050438">
    <property type="entry name" value="LMW_PTPase"/>
</dbReference>
<comment type="similarity">
    <text evidence="1">Belongs to the low molecular weight phosphotyrosine protein phosphatase family.</text>
</comment>
<dbReference type="SMART" id="SM00226">
    <property type="entry name" value="LMWPc"/>
    <property type="match status" value="1"/>
</dbReference>
<dbReference type="RefSeq" id="WP_344563560.1">
    <property type="nucleotide sequence ID" value="NZ_BAAARJ010000004.1"/>
</dbReference>
<dbReference type="Pfam" id="PF01451">
    <property type="entry name" value="LMWPc"/>
    <property type="match status" value="1"/>
</dbReference>
<keyword evidence="2" id="KW-0378">Hydrolase</keyword>
<gene>
    <name evidence="5" type="ORF">GCM10009863_15810</name>
</gene>
<evidence type="ECO:0000313" key="6">
    <source>
        <dbReference type="Proteomes" id="UP001501447"/>
    </source>
</evidence>
<dbReference type="EMBL" id="BAAARJ010000004">
    <property type="protein sequence ID" value="GAA2603121.1"/>
    <property type="molecule type" value="Genomic_DNA"/>
</dbReference>
<dbReference type="InterPro" id="IPR017867">
    <property type="entry name" value="Tyr_phospatase_low_mol_wt"/>
</dbReference>
<protein>
    <submittedName>
        <fullName evidence="5">Protein-tyrosine-phosphatase</fullName>
    </submittedName>
</protein>
<dbReference type="InterPro" id="IPR023485">
    <property type="entry name" value="Ptyr_pPase"/>
</dbReference>
<evidence type="ECO:0000259" key="4">
    <source>
        <dbReference type="SMART" id="SM00226"/>
    </source>
</evidence>
<dbReference type="PANTHER" id="PTHR11717:SF31">
    <property type="entry name" value="LOW MOLECULAR WEIGHT PROTEIN-TYROSINE-PHOSPHATASE ETP-RELATED"/>
    <property type="match status" value="1"/>
</dbReference>
<evidence type="ECO:0000256" key="1">
    <source>
        <dbReference type="ARBA" id="ARBA00011063"/>
    </source>
</evidence>
<evidence type="ECO:0000256" key="2">
    <source>
        <dbReference type="ARBA" id="ARBA00022801"/>
    </source>
</evidence>
<dbReference type="InterPro" id="IPR036196">
    <property type="entry name" value="Ptyr_pPase_sf"/>
</dbReference>
<name>A0ABN3PVX5_9ACTN</name>
<proteinExistence type="inferred from homology"/>
<dbReference type="Proteomes" id="UP001501447">
    <property type="component" value="Unassembled WGS sequence"/>
</dbReference>
<feature type="domain" description="Phosphotyrosine protein phosphatase I" evidence="4">
    <location>
        <begin position="22"/>
        <end position="212"/>
    </location>
</feature>
<sequence>MTAPEGRGPAESGGISSADGAFRILHVSTGNVCRSPLTERLTRHALAARLGDRRTGGLVVESAGTWGHEGAPMEENAVAVLLEHGADADGFTGRELLDEHVIRADLVLTATRDHRAQVISMGHSAGLRTFTLKEFTRLVRAIDPATLPDAHTAEDVVERARALVQAAAALRGWLLAPSPEADEIYDPYGAPIPYFRTVGDEIVRALDPVVTALTGVPAWT</sequence>
<reference evidence="5 6" key="1">
    <citation type="journal article" date="2019" name="Int. J. Syst. Evol. Microbiol.">
        <title>The Global Catalogue of Microorganisms (GCM) 10K type strain sequencing project: providing services to taxonomists for standard genome sequencing and annotation.</title>
        <authorList>
            <consortium name="The Broad Institute Genomics Platform"/>
            <consortium name="The Broad Institute Genome Sequencing Center for Infectious Disease"/>
            <person name="Wu L."/>
            <person name="Ma J."/>
        </authorList>
    </citation>
    <scope>NUCLEOTIDE SEQUENCE [LARGE SCALE GENOMIC DNA]</scope>
    <source>
        <strain evidence="5 6">JCM 16373</strain>
    </source>
</reference>
<keyword evidence="6" id="KW-1185">Reference proteome</keyword>
<comment type="caution">
    <text evidence="5">The sequence shown here is derived from an EMBL/GenBank/DDBJ whole genome shotgun (WGS) entry which is preliminary data.</text>
</comment>
<accession>A0ABN3PVX5</accession>